<keyword evidence="3" id="KW-1185">Reference proteome</keyword>
<reference evidence="2" key="2">
    <citation type="submission" date="2020-02" db="EMBL/GenBank/DDBJ databases">
        <authorList>
            <person name="Littmann E."/>
            <person name="Sorbara M."/>
        </authorList>
    </citation>
    <scope>NUCLEOTIDE SEQUENCE</scope>
    <source>
        <strain evidence="2">MSK.17.11</strain>
        <strain evidence="1">MSK.17.38</strain>
    </source>
</reference>
<protein>
    <recommendedName>
        <fullName evidence="5">DNA-binding protein</fullName>
    </recommendedName>
</protein>
<name>A0A850HMS3_9FIRM</name>
<dbReference type="Proteomes" id="UP000701680">
    <property type="component" value="Unassembled WGS sequence"/>
</dbReference>
<dbReference type="RefSeq" id="WP_173814287.1">
    <property type="nucleotide sequence ID" value="NZ_JAAITX010000009.1"/>
</dbReference>
<evidence type="ECO:0000313" key="4">
    <source>
        <dbReference type="Proteomes" id="UP000701680"/>
    </source>
</evidence>
<evidence type="ECO:0008006" key="5">
    <source>
        <dbReference type="Google" id="ProtNLM"/>
    </source>
</evidence>
<gene>
    <name evidence="2" type="ORF">G5A66_11355</name>
    <name evidence="1" type="ORF">G5A75_02815</name>
</gene>
<evidence type="ECO:0000313" key="1">
    <source>
        <dbReference type="EMBL" id="NSK13822.1"/>
    </source>
</evidence>
<dbReference type="EMBL" id="JAAIUO010000001">
    <property type="protein sequence ID" value="NSK13822.1"/>
    <property type="molecule type" value="Genomic_DNA"/>
</dbReference>
<accession>A0A850HMS3</accession>
<dbReference type="EMBL" id="JAAITX010000009">
    <property type="protein sequence ID" value="NVH59216.1"/>
    <property type="molecule type" value="Genomic_DNA"/>
</dbReference>
<comment type="caution">
    <text evidence="2">The sequence shown here is derived from an EMBL/GenBank/DDBJ whole genome shotgun (WGS) entry which is preliminary data.</text>
</comment>
<reference evidence="3 4" key="1">
    <citation type="journal article" date="2020" name="Cell Host Microbe">
        <title>Functional and Genomic Variation between Human-Derived Isolates of Lachnospiraceae Reveals Inter- and Intra-Species Diversity.</title>
        <authorList>
            <person name="Sorbara M.T."/>
            <person name="Littmann E.R."/>
            <person name="Fontana E."/>
            <person name="Moody T.U."/>
            <person name="Kohout C.E."/>
            <person name="Gjonbalaj M."/>
            <person name="Eaton V."/>
            <person name="Seok R."/>
            <person name="Leiner I.M."/>
            <person name="Pamer E.G."/>
        </authorList>
    </citation>
    <scope>NUCLEOTIDE SEQUENCE [LARGE SCALE GENOMIC DNA]</scope>
    <source>
        <strain evidence="2 3">MSK.17.11</strain>
        <strain evidence="1 4">MSK.17.38</strain>
    </source>
</reference>
<organism evidence="2 3">
    <name type="scientific">Dorea phocaeensis</name>
    <dbReference type="NCBI Taxonomy" id="2040291"/>
    <lineage>
        <taxon>Bacteria</taxon>
        <taxon>Bacillati</taxon>
        <taxon>Bacillota</taxon>
        <taxon>Clostridia</taxon>
        <taxon>Lachnospirales</taxon>
        <taxon>Lachnospiraceae</taxon>
        <taxon>Dorea</taxon>
    </lineage>
</organism>
<sequence length="74" mass="8282">MAEITFDCANVPVAVAAQALKMDCQTVRLLLQNNLVDWGICFKRGSSKQFTYLIYPKKFYEATGFYYQGGAGSE</sequence>
<evidence type="ECO:0000313" key="2">
    <source>
        <dbReference type="EMBL" id="NVH59216.1"/>
    </source>
</evidence>
<evidence type="ECO:0000313" key="3">
    <source>
        <dbReference type="Proteomes" id="UP000528555"/>
    </source>
</evidence>
<dbReference type="AlphaFoldDB" id="A0A850HMS3"/>
<proteinExistence type="predicted"/>
<dbReference type="Proteomes" id="UP000528555">
    <property type="component" value="Unassembled WGS sequence"/>
</dbReference>